<dbReference type="AlphaFoldDB" id="A0A0G1XPG4"/>
<evidence type="ECO:0000313" key="1">
    <source>
        <dbReference type="EMBL" id="KKW32765.1"/>
    </source>
</evidence>
<protein>
    <submittedName>
        <fullName evidence="1">Uncharacterized protein</fullName>
    </submittedName>
</protein>
<proteinExistence type="predicted"/>
<gene>
    <name evidence="1" type="ORF">UY77_C0014G0005</name>
</gene>
<reference evidence="1 2" key="1">
    <citation type="journal article" date="2015" name="Nature">
        <title>rRNA introns, odd ribosomes, and small enigmatic genomes across a large radiation of phyla.</title>
        <authorList>
            <person name="Brown C.T."/>
            <person name="Hug L.A."/>
            <person name="Thomas B.C."/>
            <person name="Sharon I."/>
            <person name="Castelle C.J."/>
            <person name="Singh A."/>
            <person name="Wilkins M.J."/>
            <person name="Williams K.H."/>
            <person name="Banfield J.F."/>
        </authorList>
    </citation>
    <scope>NUCLEOTIDE SEQUENCE [LARGE SCALE GENOMIC DNA]</scope>
</reference>
<accession>A0A0G1XPG4</accession>
<dbReference type="Proteomes" id="UP000034711">
    <property type="component" value="Unassembled WGS sequence"/>
</dbReference>
<dbReference type="EMBL" id="LCRI01000014">
    <property type="protein sequence ID" value="KKW32765.1"/>
    <property type="molecule type" value="Genomic_DNA"/>
</dbReference>
<name>A0A0G1XPG4_9BACT</name>
<comment type="caution">
    <text evidence="1">The sequence shown here is derived from an EMBL/GenBank/DDBJ whole genome shotgun (WGS) entry which is preliminary data.</text>
</comment>
<evidence type="ECO:0000313" key="2">
    <source>
        <dbReference type="Proteomes" id="UP000034711"/>
    </source>
</evidence>
<organism evidence="1 2">
    <name type="scientific">Candidatus Uhrbacteria bacterium GW2011_GWA2_53_10</name>
    <dbReference type="NCBI Taxonomy" id="1618980"/>
    <lineage>
        <taxon>Bacteria</taxon>
        <taxon>Candidatus Uhriibacteriota</taxon>
    </lineage>
</organism>
<sequence length="72" mass="8061">MNFDRSFTYYLFARPSFLEGAARVADVSGVFDSYNESPTPAIADSRAMLHDWLMVGADLQSAFNAYEQEVEA</sequence>